<proteinExistence type="inferred from homology"/>
<evidence type="ECO:0000256" key="3">
    <source>
        <dbReference type="ARBA" id="ARBA00022801"/>
    </source>
</evidence>
<sequence>MVIVFAPIHFLVLLAFSTCYFSPINTTISPIFNPPTSPITKPHKLVSKLIHPHSVHHPTYNPNDTIKDLAERDMKNSIARFAYLQAISQGSSLATNDVDLRASIFPPISGLLLANISIGQPPIPQFLVVDTGSFLLWVMCISCTNCPQHSAGPIFDPAKSSTFSTLPCQDSTCHKFLHHCHCIDLDQVAYWIKYLDNTTTAGIIAQEQLVFETSDEGTAVVPNVTFGCGYINNFRKEPQWNGILGLGSEESLVSQLGNRFSYCIGSITDSQYTYNQLVLGEGADLQGYSTPFRAINGLYYVTLQSISVGERTINIDPKTFQRNEDGSGRSDHRLWNDSD</sequence>
<dbReference type="PROSITE" id="PS51767">
    <property type="entry name" value="PEPTIDASE_A1"/>
    <property type="match status" value="1"/>
</dbReference>
<gene>
    <name evidence="7" type="ORF">O6P43_022356</name>
</gene>
<evidence type="ECO:0000256" key="2">
    <source>
        <dbReference type="ARBA" id="ARBA00022670"/>
    </source>
</evidence>
<dbReference type="GO" id="GO:0008233">
    <property type="term" value="F:peptidase activity"/>
    <property type="evidence" value="ECO:0007669"/>
    <property type="project" value="UniProtKB-KW"/>
</dbReference>
<dbReference type="GO" id="GO:0006508">
    <property type="term" value="P:proteolysis"/>
    <property type="evidence" value="ECO:0007669"/>
    <property type="project" value="UniProtKB-KW"/>
</dbReference>
<dbReference type="Proteomes" id="UP001163823">
    <property type="component" value="Chromosome 9"/>
</dbReference>
<evidence type="ECO:0000313" key="8">
    <source>
        <dbReference type="Proteomes" id="UP001163823"/>
    </source>
</evidence>
<dbReference type="Pfam" id="PF14543">
    <property type="entry name" value="TAXi_N"/>
    <property type="match status" value="1"/>
</dbReference>
<evidence type="ECO:0000256" key="1">
    <source>
        <dbReference type="ARBA" id="ARBA00007447"/>
    </source>
</evidence>
<dbReference type="InterPro" id="IPR033121">
    <property type="entry name" value="PEPTIDASE_A1"/>
</dbReference>
<dbReference type="InterPro" id="IPR032861">
    <property type="entry name" value="TAXi_N"/>
</dbReference>
<feature type="chain" id="PRO_5042065363" evidence="5">
    <location>
        <begin position="22"/>
        <end position="339"/>
    </location>
</feature>
<feature type="signal peptide" evidence="5">
    <location>
        <begin position="1"/>
        <end position="21"/>
    </location>
</feature>
<reference evidence="7" key="1">
    <citation type="journal article" date="2023" name="Science">
        <title>Elucidation of the pathway for biosynthesis of saponin adjuvants from the soapbark tree.</title>
        <authorList>
            <person name="Reed J."/>
            <person name="Orme A."/>
            <person name="El-Demerdash A."/>
            <person name="Owen C."/>
            <person name="Martin L.B.B."/>
            <person name="Misra R.C."/>
            <person name="Kikuchi S."/>
            <person name="Rejzek M."/>
            <person name="Martin A.C."/>
            <person name="Harkess A."/>
            <person name="Leebens-Mack J."/>
            <person name="Louveau T."/>
            <person name="Stephenson M.J."/>
            <person name="Osbourn A."/>
        </authorList>
    </citation>
    <scope>NUCLEOTIDE SEQUENCE</scope>
    <source>
        <strain evidence="7">S10</strain>
    </source>
</reference>
<keyword evidence="3" id="KW-0378">Hydrolase</keyword>
<dbReference type="EMBL" id="JARAOO010000009">
    <property type="protein sequence ID" value="KAJ7955828.1"/>
    <property type="molecule type" value="Genomic_DNA"/>
</dbReference>
<organism evidence="7 8">
    <name type="scientific">Quillaja saponaria</name>
    <name type="common">Soap bark tree</name>
    <dbReference type="NCBI Taxonomy" id="32244"/>
    <lineage>
        <taxon>Eukaryota</taxon>
        <taxon>Viridiplantae</taxon>
        <taxon>Streptophyta</taxon>
        <taxon>Embryophyta</taxon>
        <taxon>Tracheophyta</taxon>
        <taxon>Spermatophyta</taxon>
        <taxon>Magnoliopsida</taxon>
        <taxon>eudicotyledons</taxon>
        <taxon>Gunneridae</taxon>
        <taxon>Pentapetalae</taxon>
        <taxon>rosids</taxon>
        <taxon>fabids</taxon>
        <taxon>Fabales</taxon>
        <taxon>Quillajaceae</taxon>
        <taxon>Quillaja</taxon>
    </lineage>
</organism>
<dbReference type="AlphaFoldDB" id="A0AAD7PHJ0"/>
<dbReference type="SUPFAM" id="SSF50630">
    <property type="entry name" value="Acid proteases"/>
    <property type="match status" value="1"/>
</dbReference>
<dbReference type="InterPro" id="IPR051708">
    <property type="entry name" value="Plant_Aspart_Prot_A1"/>
</dbReference>
<evidence type="ECO:0000256" key="4">
    <source>
        <dbReference type="SAM" id="MobiDB-lite"/>
    </source>
</evidence>
<keyword evidence="8" id="KW-1185">Reference proteome</keyword>
<protein>
    <submittedName>
        <fullName evidence="7">Aspartic proteinase nepenthesin-1</fullName>
    </submittedName>
</protein>
<comment type="caution">
    <text evidence="7">The sequence shown here is derived from an EMBL/GenBank/DDBJ whole genome shotgun (WGS) entry which is preliminary data.</text>
</comment>
<evidence type="ECO:0000259" key="6">
    <source>
        <dbReference type="PROSITE" id="PS51767"/>
    </source>
</evidence>
<comment type="similarity">
    <text evidence="1">Belongs to the peptidase A1 family.</text>
</comment>
<keyword evidence="5" id="KW-0732">Signal</keyword>
<name>A0AAD7PHJ0_QUISA</name>
<accession>A0AAD7PHJ0</accession>
<feature type="domain" description="Peptidase A1" evidence="6">
    <location>
        <begin position="112"/>
        <end position="339"/>
    </location>
</feature>
<dbReference type="InterPro" id="IPR021109">
    <property type="entry name" value="Peptidase_aspartic_dom_sf"/>
</dbReference>
<keyword evidence="2" id="KW-0645">Protease</keyword>
<feature type="region of interest" description="Disordered" evidence="4">
    <location>
        <begin position="319"/>
        <end position="339"/>
    </location>
</feature>
<dbReference type="GO" id="GO:0005576">
    <property type="term" value="C:extracellular region"/>
    <property type="evidence" value="ECO:0007669"/>
    <property type="project" value="TreeGrafter"/>
</dbReference>
<dbReference type="PANTHER" id="PTHR47967:SF14">
    <property type="entry name" value="EUKARYOTIC ASPARTYL PROTEASE FAMILY PROTEIN"/>
    <property type="match status" value="1"/>
</dbReference>
<evidence type="ECO:0000256" key="5">
    <source>
        <dbReference type="SAM" id="SignalP"/>
    </source>
</evidence>
<evidence type="ECO:0000313" key="7">
    <source>
        <dbReference type="EMBL" id="KAJ7955828.1"/>
    </source>
</evidence>
<dbReference type="PANTHER" id="PTHR47967">
    <property type="entry name" value="OS07G0603500 PROTEIN-RELATED"/>
    <property type="match status" value="1"/>
</dbReference>
<dbReference type="KEGG" id="qsa:O6P43_022356"/>
<dbReference type="Gene3D" id="2.40.70.10">
    <property type="entry name" value="Acid Proteases"/>
    <property type="match status" value="1"/>
</dbReference>